<keyword evidence="2" id="KW-0472">Membrane</keyword>
<dbReference type="PANTHER" id="PTHR36703:SF1">
    <property type="entry name" value="TRIACYLGLYCEROL LIPASE-LIKE PROTEIN"/>
    <property type="match status" value="1"/>
</dbReference>
<feature type="region of interest" description="Disordered" evidence="1">
    <location>
        <begin position="180"/>
        <end position="207"/>
    </location>
</feature>
<gene>
    <name evidence="3" type="ORF">JCGZ_13760</name>
</gene>
<dbReference type="STRING" id="180498.A0A067K3X6"/>
<accession>A0A067K3X6</accession>
<evidence type="ECO:0000313" key="3">
    <source>
        <dbReference type="EMBL" id="KDP30817.1"/>
    </source>
</evidence>
<proteinExistence type="predicted"/>
<dbReference type="PANTHER" id="PTHR36703">
    <property type="entry name" value="TRIACYLGLYCEROL LIPASE-LIKE PROTEIN"/>
    <property type="match status" value="1"/>
</dbReference>
<keyword evidence="2" id="KW-0812">Transmembrane</keyword>
<keyword evidence="2" id="KW-1133">Transmembrane helix</keyword>
<protein>
    <submittedName>
        <fullName evidence="3">Uncharacterized protein</fullName>
    </submittedName>
</protein>
<evidence type="ECO:0000256" key="1">
    <source>
        <dbReference type="SAM" id="MobiDB-lite"/>
    </source>
</evidence>
<dbReference type="OrthoDB" id="1934526at2759"/>
<reference evidence="3 4" key="1">
    <citation type="journal article" date="2014" name="PLoS ONE">
        <title>Global Analysis of Gene Expression Profiles in Physic Nut (Jatropha curcas L.) Seedlings Exposed to Salt Stress.</title>
        <authorList>
            <person name="Zhang L."/>
            <person name="Zhang C."/>
            <person name="Wu P."/>
            <person name="Chen Y."/>
            <person name="Li M."/>
            <person name="Jiang H."/>
            <person name="Wu G."/>
        </authorList>
    </citation>
    <scope>NUCLEOTIDE SEQUENCE [LARGE SCALE GENOMIC DNA]</scope>
    <source>
        <strain evidence="4">cv. GZQX0401</strain>
        <tissue evidence="3">Young leaves</tissue>
    </source>
</reference>
<sequence length="207" mass="23746">MHRFRSKGASLLGSLPVPQLRRKALNSWSAVQDTYFSTKDLFERHRVVFTIGTSVASVATAWGGYCLRHLYESKVDQRLESIEKAMKNNYQLEHAEFKKLVDPGRSNVAACIATAGTTFVLGYAFGWRGGRWYGNRKFRKEQLKLLGQLKPKRWQLLGRMRPEEWKFQFIKRRLLKNKTPGNGVKASDSLLKDAPKARNPGEFHQSC</sequence>
<dbReference type="AlphaFoldDB" id="A0A067K3X6"/>
<dbReference type="Proteomes" id="UP000027138">
    <property type="component" value="Unassembled WGS sequence"/>
</dbReference>
<organism evidence="3 4">
    <name type="scientific">Jatropha curcas</name>
    <name type="common">Barbados nut</name>
    <dbReference type="NCBI Taxonomy" id="180498"/>
    <lineage>
        <taxon>Eukaryota</taxon>
        <taxon>Viridiplantae</taxon>
        <taxon>Streptophyta</taxon>
        <taxon>Embryophyta</taxon>
        <taxon>Tracheophyta</taxon>
        <taxon>Spermatophyta</taxon>
        <taxon>Magnoliopsida</taxon>
        <taxon>eudicotyledons</taxon>
        <taxon>Gunneridae</taxon>
        <taxon>Pentapetalae</taxon>
        <taxon>rosids</taxon>
        <taxon>fabids</taxon>
        <taxon>Malpighiales</taxon>
        <taxon>Euphorbiaceae</taxon>
        <taxon>Crotonoideae</taxon>
        <taxon>Jatropheae</taxon>
        <taxon>Jatropha</taxon>
    </lineage>
</organism>
<evidence type="ECO:0000313" key="4">
    <source>
        <dbReference type="Proteomes" id="UP000027138"/>
    </source>
</evidence>
<evidence type="ECO:0000256" key="2">
    <source>
        <dbReference type="SAM" id="Phobius"/>
    </source>
</evidence>
<feature type="transmembrane region" description="Helical" evidence="2">
    <location>
        <begin position="107"/>
        <end position="127"/>
    </location>
</feature>
<feature type="transmembrane region" description="Helical" evidence="2">
    <location>
        <begin position="47"/>
        <end position="65"/>
    </location>
</feature>
<name>A0A067K3X6_JATCU</name>
<feature type="compositionally biased region" description="Basic and acidic residues" evidence="1">
    <location>
        <begin position="190"/>
        <end position="201"/>
    </location>
</feature>
<dbReference type="EMBL" id="KK914641">
    <property type="protein sequence ID" value="KDP30817.1"/>
    <property type="molecule type" value="Genomic_DNA"/>
</dbReference>
<keyword evidence="4" id="KW-1185">Reference proteome</keyword>